<keyword evidence="1" id="KW-1133">Transmembrane helix</keyword>
<gene>
    <name evidence="2" type="ORF">C7B81_11365</name>
</gene>
<evidence type="ECO:0000313" key="3">
    <source>
        <dbReference type="Proteomes" id="UP000238218"/>
    </source>
</evidence>
<protein>
    <submittedName>
        <fullName evidence="2">Uncharacterized protein</fullName>
    </submittedName>
</protein>
<evidence type="ECO:0000256" key="1">
    <source>
        <dbReference type="SAM" id="Phobius"/>
    </source>
</evidence>
<feature type="transmembrane region" description="Helical" evidence="1">
    <location>
        <begin position="77"/>
        <end position="94"/>
    </location>
</feature>
<keyword evidence="3" id="KW-1185">Reference proteome</keyword>
<evidence type="ECO:0000313" key="2">
    <source>
        <dbReference type="EMBL" id="PSB37008.1"/>
    </source>
</evidence>
<keyword evidence="1" id="KW-0472">Membrane</keyword>
<feature type="transmembrane region" description="Helical" evidence="1">
    <location>
        <begin position="38"/>
        <end position="56"/>
    </location>
</feature>
<reference evidence="2 3" key="1">
    <citation type="submission" date="2018-03" db="EMBL/GenBank/DDBJ databases">
        <title>The ancient ancestry and fast evolution of plastids.</title>
        <authorList>
            <person name="Moore K.R."/>
            <person name="Magnabosco C."/>
            <person name="Momper L."/>
            <person name="Gold D.A."/>
            <person name="Bosak T."/>
            <person name="Fournier G.P."/>
        </authorList>
    </citation>
    <scope>NUCLEOTIDE SEQUENCE [LARGE SCALE GENOMIC DNA]</scope>
    <source>
        <strain evidence="2 3">CCALA 015</strain>
    </source>
</reference>
<organism evidence="2 3">
    <name type="scientific">Aphanothece cf. minutissima CCALA 015</name>
    <dbReference type="NCBI Taxonomy" id="2107695"/>
    <lineage>
        <taxon>Bacteria</taxon>
        <taxon>Bacillati</taxon>
        <taxon>Cyanobacteriota</taxon>
        <taxon>Cyanophyceae</taxon>
        <taxon>Oscillatoriophycideae</taxon>
        <taxon>Chroococcales</taxon>
        <taxon>Aphanothecaceae</taxon>
        <taxon>Aphanothece</taxon>
    </lineage>
</organism>
<sequence length="95" mass="10458">MALFFVFMLSAELPSQIFHLVQHLIGPGPDAIGETLEHLGVLLVYLLSLVCALFLAQQQLCRTRLLASYPPNEPVPLAMHVLGLVWGLLAVVLLR</sequence>
<name>A0ABX5F6G0_9CHRO</name>
<dbReference type="Proteomes" id="UP000238218">
    <property type="component" value="Unassembled WGS sequence"/>
</dbReference>
<keyword evidence="1" id="KW-0812">Transmembrane</keyword>
<proteinExistence type="predicted"/>
<comment type="caution">
    <text evidence="2">The sequence shown here is derived from an EMBL/GenBank/DDBJ whole genome shotgun (WGS) entry which is preliminary data.</text>
</comment>
<dbReference type="EMBL" id="PVWP01000007">
    <property type="protein sequence ID" value="PSB37008.1"/>
    <property type="molecule type" value="Genomic_DNA"/>
</dbReference>
<accession>A0ABX5F6G0</accession>